<dbReference type="Proteomes" id="UP000319384">
    <property type="component" value="Unassembled WGS sequence"/>
</dbReference>
<gene>
    <name evidence="2" type="ORF">EVA95_03860</name>
</gene>
<feature type="transmembrane region" description="Helical" evidence="1">
    <location>
        <begin position="44"/>
        <end position="64"/>
    </location>
</feature>
<reference evidence="2 3" key="1">
    <citation type="submission" date="2019-02" db="EMBL/GenBank/DDBJ databases">
        <title>Prokaryotic population dynamics and viral predation in marine succession experiment using metagenomics: the confinement effect.</title>
        <authorList>
            <person name="Haro-Moreno J.M."/>
            <person name="Rodriguez-Valera F."/>
            <person name="Lopez-Perez M."/>
        </authorList>
    </citation>
    <scope>NUCLEOTIDE SEQUENCE [LARGE SCALE GENOMIC DNA]</scope>
    <source>
        <strain evidence="2">MED-G162</strain>
    </source>
</reference>
<accession>A0A520MVK9</accession>
<dbReference type="AlphaFoldDB" id="A0A520MVK9"/>
<keyword evidence="1" id="KW-0812">Transmembrane</keyword>
<dbReference type="InterPro" id="IPR055644">
    <property type="entry name" value="DUF7220"/>
</dbReference>
<proteinExistence type="predicted"/>
<evidence type="ECO:0000313" key="2">
    <source>
        <dbReference type="EMBL" id="RZO25229.1"/>
    </source>
</evidence>
<comment type="caution">
    <text evidence="2">The sequence shown here is derived from an EMBL/GenBank/DDBJ whole genome shotgun (WGS) entry which is preliminary data.</text>
</comment>
<evidence type="ECO:0000313" key="3">
    <source>
        <dbReference type="Proteomes" id="UP000319384"/>
    </source>
</evidence>
<dbReference type="EMBL" id="SHBH01000044">
    <property type="protein sequence ID" value="RZO25229.1"/>
    <property type="molecule type" value="Genomic_DNA"/>
</dbReference>
<protein>
    <submittedName>
        <fullName evidence="2">Uncharacterized protein</fullName>
    </submittedName>
</protein>
<name>A0A520MVK9_9GAMM</name>
<evidence type="ECO:0000256" key="1">
    <source>
        <dbReference type="SAM" id="Phobius"/>
    </source>
</evidence>
<dbReference type="Pfam" id="PF23858">
    <property type="entry name" value="DUF7220"/>
    <property type="match status" value="1"/>
</dbReference>
<sequence length="74" mass="8769">MNKTEKIALREAVIIVLMGAVINFPLQTFLLWLTIDNWQWSDPLTISIFIQLIITVIAFVRVYIIRMRFQRGKF</sequence>
<keyword evidence="1" id="KW-0472">Membrane</keyword>
<organism evidence="2 3">
    <name type="scientific">SAR86 cluster bacterium</name>
    <dbReference type="NCBI Taxonomy" id="2030880"/>
    <lineage>
        <taxon>Bacteria</taxon>
        <taxon>Pseudomonadati</taxon>
        <taxon>Pseudomonadota</taxon>
        <taxon>Gammaproteobacteria</taxon>
        <taxon>SAR86 cluster</taxon>
    </lineage>
</organism>
<keyword evidence="1" id="KW-1133">Transmembrane helix</keyword>
<feature type="transmembrane region" description="Helical" evidence="1">
    <location>
        <begin position="12"/>
        <end position="32"/>
    </location>
</feature>